<accession>A0ABY7ERE9</accession>
<organism evidence="1 2">
    <name type="scientific">Mya arenaria</name>
    <name type="common">Soft-shell clam</name>
    <dbReference type="NCBI Taxonomy" id="6604"/>
    <lineage>
        <taxon>Eukaryota</taxon>
        <taxon>Metazoa</taxon>
        <taxon>Spiralia</taxon>
        <taxon>Lophotrochozoa</taxon>
        <taxon>Mollusca</taxon>
        <taxon>Bivalvia</taxon>
        <taxon>Autobranchia</taxon>
        <taxon>Heteroconchia</taxon>
        <taxon>Euheterodonta</taxon>
        <taxon>Imparidentia</taxon>
        <taxon>Neoheterodontei</taxon>
        <taxon>Myida</taxon>
        <taxon>Myoidea</taxon>
        <taxon>Myidae</taxon>
        <taxon>Mya</taxon>
    </lineage>
</organism>
<dbReference type="PANTHER" id="PTHR47236">
    <property type="entry name" value="GENE, 32742-RELATED-RELATED"/>
    <property type="match status" value="1"/>
</dbReference>
<keyword evidence="2" id="KW-1185">Reference proteome</keyword>
<dbReference type="EMBL" id="CP111018">
    <property type="protein sequence ID" value="WAR11138.1"/>
    <property type="molecule type" value="Genomic_DNA"/>
</dbReference>
<proteinExistence type="predicted"/>
<dbReference type="Proteomes" id="UP001164746">
    <property type="component" value="Chromosome 7"/>
</dbReference>
<evidence type="ECO:0000313" key="1">
    <source>
        <dbReference type="EMBL" id="WAR11138.1"/>
    </source>
</evidence>
<reference evidence="1" key="1">
    <citation type="submission" date="2022-11" db="EMBL/GenBank/DDBJ databases">
        <title>Centuries of genome instability and evolution in soft-shell clam transmissible cancer (bioRxiv).</title>
        <authorList>
            <person name="Hart S.F.M."/>
            <person name="Yonemitsu M.A."/>
            <person name="Giersch R.M."/>
            <person name="Beal B.F."/>
            <person name="Arriagada G."/>
            <person name="Davis B.W."/>
            <person name="Ostrander E.A."/>
            <person name="Goff S.P."/>
            <person name="Metzger M.J."/>
        </authorList>
    </citation>
    <scope>NUCLEOTIDE SEQUENCE</scope>
    <source>
        <strain evidence="1">MELC-2E11</strain>
        <tissue evidence="1">Siphon/mantle</tissue>
    </source>
</reference>
<sequence>MCTEYLCHGGSYCPERSKATCPVGTVSNTHRMINVLIKSMPCFSDSTVKIGSNRSTEYLCPAGSYCPAGSPAPTPCPAVTLSNIQGMINVTSCTFCDPGKYCNDTDYNYNAASALFDSIVAMTLFRG</sequence>
<gene>
    <name evidence="1" type="ORF">MAR_036214</name>
</gene>
<name>A0ABY7ERE9_MYAAR</name>
<dbReference type="PANTHER" id="PTHR47236:SF5">
    <property type="entry name" value="GENE, 32742-RELATED"/>
    <property type="match status" value="1"/>
</dbReference>
<evidence type="ECO:0000313" key="2">
    <source>
        <dbReference type="Proteomes" id="UP001164746"/>
    </source>
</evidence>
<dbReference type="Gene3D" id="2.10.50.10">
    <property type="entry name" value="Tumor Necrosis Factor Receptor, subunit A, domain 2"/>
    <property type="match status" value="1"/>
</dbReference>
<protein>
    <submittedName>
        <fullName evidence="1">Uncharacterized protein</fullName>
    </submittedName>
</protein>